<proteinExistence type="inferred from homology"/>
<dbReference type="InterPro" id="IPR002347">
    <property type="entry name" value="SDR_fam"/>
</dbReference>
<comment type="similarity">
    <text evidence="1 2">Belongs to the short-chain dehydrogenases/reductases (SDR) family.</text>
</comment>
<organism evidence="3 4">
    <name type="scientific">Verticiella sediminum</name>
    <dbReference type="NCBI Taxonomy" id="1247510"/>
    <lineage>
        <taxon>Bacteria</taxon>
        <taxon>Pseudomonadati</taxon>
        <taxon>Pseudomonadota</taxon>
        <taxon>Betaproteobacteria</taxon>
        <taxon>Burkholderiales</taxon>
        <taxon>Alcaligenaceae</taxon>
        <taxon>Verticiella</taxon>
    </lineage>
</organism>
<protein>
    <submittedName>
        <fullName evidence="3">SDR family oxidoreductase</fullName>
    </submittedName>
</protein>
<dbReference type="RefSeq" id="WP_143949342.1">
    <property type="nucleotide sequence ID" value="NZ_BAABMB010000001.1"/>
</dbReference>
<dbReference type="EMBL" id="VLTJ01000029">
    <property type="protein sequence ID" value="TSH92976.1"/>
    <property type="molecule type" value="Genomic_DNA"/>
</dbReference>
<comment type="caution">
    <text evidence="3">The sequence shown here is derived from an EMBL/GenBank/DDBJ whole genome shotgun (WGS) entry which is preliminary data.</text>
</comment>
<dbReference type="OrthoDB" id="9786435at2"/>
<dbReference type="PROSITE" id="PS00061">
    <property type="entry name" value="ADH_SHORT"/>
    <property type="match status" value="1"/>
</dbReference>
<name>A0A556AJC5_9BURK</name>
<dbReference type="AlphaFoldDB" id="A0A556AJC5"/>
<evidence type="ECO:0000256" key="1">
    <source>
        <dbReference type="ARBA" id="ARBA00006484"/>
    </source>
</evidence>
<accession>A0A556AJC5</accession>
<dbReference type="InterPro" id="IPR036291">
    <property type="entry name" value="NAD(P)-bd_dom_sf"/>
</dbReference>
<dbReference type="PANTHER" id="PTHR42879">
    <property type="entry name" value="3-OXOACYL-(ACYL-CARRIER-PROTEIN) REDUCTASE"/>
    <property type="match status" value="1"/>
</dbReference>
<dbReference type="PRINTS" id="PR00080">
    <property type="entry name" value="SDRFAMILY"/>
</dbReference>
<dbReference type="InterPro" id="IPR050259">
    <property type="entry name" value="SDR"/>
</dbReference>
<gene>
    <name evidence="3" type="ORF">FOZ76_16455</name>
</gene>
<dbReference type="InterPro" id="IPR020904">
    <property type="entry name" value="Sc_DH/Rdtase_CS"/>
</dbReference>
<dbReference type="Pfam" id="PF00106">
    <property type="entry name" value="adh_short"/>
    <property type="match status" value="1"/>
</dbReference>
<dbReference type="PRINTS" id="PR00081">
    <property type="entry name" value="GDHRDH"/>
</dbReference>
<dbReference type="GO" id="GO:0032787">
    <property type="term" value="P:monocarboxylic acid metabolic process"/>
    <property type="evidence" value="ECO:0007669"/>
    <property type="project" value="UniProtKB-ARBA"/>
</dbReference>
<dbReference type="PANTHER" id="PTHR42879:SF2">
    <property type="entry name" value="3-OXOACYL-[ACYL-CARRIER-PROTEIN] REDUCTASE FABG"/>
    <property type="match status" value="1"/>
</dbReference>
<evidence type="ECO:0000313" key="3">
    <source>
        <dbReference type="EMBL" id="TSH92976.1"/>
    </source>
</evidence>
<dbReference type="CDD" id="cd05233">
    <property type="entry name" value="SDR_c"/>
    <property type="match status" value="1"/>
</dbReference>
<dbReference type="SUPFAM" id="SSF51735">
    <property type="entry name" value="NAD(P)-binding Rossmann-fold domains"/>
    <property type="match status" value="1"/>
</dbReference>
<evidence type="ECO:0000256" key="2">
    <source>
        <dbReference type="RuleBase" id="RU000363"/>
    </source>
</evidence>
<evidence type="ECO:0000313" key="4">
    <source>
        <dbReference type="Proteomes" id="UP000318405"/>
    </source>
</evidence>
<dbReference type="FunFam" id="3.40.50.720:FF:000084">
    <property type="entry name" value="Short-chain dehydrogenase reductase"/>
    <property type="match status" value="1"/>
</dbReference>
<dbReference type="Gene3D" id="3.40.50.720">
    <property type="entry name" value="NAD(P)-binding Rossmann-like Domain"/>
    <property type="match status" value="1"/>
</dbReference>
<sequence length="268" mass="27336">MSHHPARPAEDAARETTAPHALITGAARGIGAAIARRLAADGCRVTLLGRSGEALAALQAALPGAGHGRVVADVADEAAVQAAFDAARAAAGPIRILVNNAGQARSAAFAKTRLQDWQDMLAVNLTGVFLCSRAAIADMLAARQGRIVNIASTAGQKGYAYVAAYTAAKHGVVGLTRSMALEYARSGVTVNAVCPGYTDTDILREGVANAAARTGRDPAAILDEFLAVNPQRRAVRPDEVADAVSWLCGAGAQSVTGQCISVSGGEVT</sequence>
<keyword evidence="4" id="KW-1185">Reference proteome</keyword>
<reference evidence="3 4" key="1">
    <citation type="submission" date="2019-07" db="EMBL/GenBank/DDBJ databases">
        <title>Qingshengfaniella alkalisoli gen. nov., sp. nov., isolated from saline soil.</title>
        <authorList>
            <person name="Xu L."/>
            <person name="Huang X.-X."/>
            <person name="Sun J.-Q."/>
        </authorList>
    </citation>
    <scope>NUCLEOTIDE SEQUENCE [LARGE SCALE GENOMIC DNA]</scope>
    <source>
        <strain evidence="3 4">DSM 27279</strain>
    </source>
</reference>
<dbReference type="Proteomes" id="UP000318405">
    <property type="component" value="Unassembled WGS sequence"/>
</dbReference>